<evidence type="ECO:0000256" key="3">
    <source>
        <dbReference type="ARBA" id="ARBA00022679"/>
    </source>
</evidence>
<evidence type="ECO:0000259" key="5">
    <source>
        <dbReference type="PROSITE" id="PS51186"/>
    </source>
</evidence>
<keyword evidence="7" id="KW-1185">Reference proteome</keyword>
<dbReference type="PANTHER" id="PTHR43420">
    <property type="entry name" value="ACETYLTRANSFERASE"/>
    <property type="match status" value="1"/>
</dbReference>
<evidence type="ECO:0000313" key="6">
    <source>
        <dbReference type="EMBL" id="ARS89980.1"/>
    </source>
</evidence>
<dbReference type="Proteomes" id="UP000250088">
    <property type="component" value="Chromosome"/>
</dbReference>
<evidence type="ECO:0000256" key="4">
    <source>
        <dbReference type="ARBA" id="ARBA00023315"/>
    </source>
</evidence>
<dbReference type="InterPro" id="IPR000182">
    <property type="entry name" value="GNAT_dom"/>
</dbReference>
<dbReference type="Pfam" id="PF00583">
    <property type="entry name" value="Acetyltransf_1"/>
    <property type="match status" value="1"/>
</dbReference>
<accession>A0A2Z2HS63</accession>
<proteinExistence type="inferred from homology"/>
<dbReference type="KEGG" id="naj:B1756_09735"/>
<dbReference type="RefSeq" id="WP_086888358.1">
    <property type="nucleotide sequence ID" value="NZ_CP019893.1"/>
</dbReference>
<feature type="domain" description="N-acetyltransferase" evidence="5">
    <location>
        <begin position="13"/>
        <end position="158"/>
    </location>
</feature>
<name>A0A2Z2HS63_9EURY</name>
<organism evidence="6 7">
    <name type="scientific">Natrarchaeobaculum aegyptiacum</name>
    <dbReference type="NCBI Taxonomy" id="745377"/>
    <lineage>
        <taxon>Archaea</taxon>
        <taxon>Methanobacteriati</taxon>
        <taxon>Methanobacteriota</taxon>
        <taxon>Stenosarchaea group</taxon>
        <taxon>Halobacteria</taxon>
        <taxon>Halobacteriales</taxon>
        <taxon>Natrialbaceae</taxon>
        <taxon>Natrarchaeobaculum</taxon>
    </lineage>
</organism>
<keyword evidence="4" id="KW-0012">Acyltransferase</keyword>
<evidence type="ECO:0000313" key="7">
    <source>
        <dbReference type="Proteomes" id="UP000250088"/>
    </source>
</evidence>
<dbReference type="SUPFAM" id="SSF55729">
    <property type="entry name" value="Acyl-CoA N-acyltransferases (Nat)"/>
    <property type="match status" value="1"/>
</dbReference>
<dbReference type="InterPro" id="IPR050680">
    <property type="entry name" value="YpeA/RimI_acetyltransf"/>
</dbReference>
<sequence>MTVRAPAATDDDLTVRPAERVDLLAIVSIENASFDQPWPYDAFDSFLGSPGFLVADRDGQVAGYIVADVSRSLGHRFGHVKDIAVHPDCRGEGVGSVLLARALGVVAGRGADSVKLEVRRSNEGAQRLYRQFGFEPLRVVSGYYHDDEDAIIMIRSLE</sequence>
<dbReference type="PANTHER" id="PTHR43420:SF12">
    <property type="entry name" value="N-ACETYLTRANSFERASE DOMAIN-CONTAINING PROTEIN"/>
    <property type="match status" value="1"/>
</dbReference>
<reference evidence="7" key="1">
    <citation type="submission" date="2017-02" db="EMBL/GenBank/DDBJ databases">
        <title>Natronthermophilus aegyptiacus gen. nov.,sp. nov., an aerobic, extremely halophilic alkalithermophilic archaeon isolated from the athalassohaline Wadi An Natrun, Egypt.</title>
        <authorList>
            <person name="Zhao B."/>
        </authorList>
    </citation>
    <scope>NUCLEOTIDE SEQUENCE [LARGE SCALE GENOMIC DNA]</scope>
    <source>
        <strain evidence="7">JW/NM-HA 15</strain>
    </source>
</reference>
<dbReference type="GeneID" id="32894360"/>
<protein>
    <submittedName>
        <fullName evidence="6">Ribosomal-protein-alanine N-acetyltransferase</fullName>
    </submittedName>
</protein>
<dbReference type="GO" id="GO:0008080">
    <property type="term" value="F:N-acetyltransferase activity"/>
    <property type="evidence" value="ECO:0007669"/>
    <property type="project" value="InterPro"/>
</dbReference>
<keyword evidence="3 6" id="KW-0808">Transferase</keyword>
<dbReference type="CDD" id="cd04301">
    <property type="entry name" value="NAT_SF"/>
    <property type="match status" value="1"/>
</dbReference>
<dbReference type="OrthoDB" id="43754at2157"/>
<evidence type="ECO:0000256" key="1">
    <source>
        <dbReference type="ARBA" id="ARBA00005395"/>
    </source>
</evidence>
<dbReference type="NCBIfam" id="TIGR01575">
    <property type="entry name" value="rimI"/>
    <property type="match status" value="1"/>
</dbReference>
<dbReference type="Gene3D" id="3.40.630.30">
    <property type="match status" value="1"/>
</dbReference>
<evidence type="ECO:0000256" key="2">
    <source>
        <dbReference type="ARBA" id="ARBA00022490"/>
    </source>
</evidence>
<dbReference type="InterPro" id="IPR006464">
    <property type="entry name" value="AcTrfase_RimI/Ard1"/>
</dbReference>
<keyword evidence="2" id="KW-0963">Cytoplasm</keyword>
<dbReference type="PROSITE" id="PS51186">
    <property type="entry name" value="GNAT"/>
    <property type="match status" value="1"/>
</dbReference>
<dbReference type="InterPro" id="IPR016181">
    <property type="entry name" value="Acyl_CoA_acyltransferase"/>
</dbReference>
<gene>
    <name evidence="6" type="ORF">B1756_09735</name>
</gene>
<dbReference type="AlphaFoldDB" id="A0A2Z2HS63"/>
<comment type="similarity">
    <text evidence="1">Belongs to the acetyltransferase family. RimI subfamily.</text>
</comment>
<dbReference type="EMBL" id="CP019893">
    <property type="protein sequence ID" value="ARS89980.1"/>
    <property type="molecule type" value="Genomic_DNA"/>
</dbReference>